<dbReference type="Pfam" id="PF14525">
    <property type="entry name" value="AraC_binding_2"/>
    <property type="match status" value="1"/>
</dbReference>
<dbReference type="SMART" id="SM00342">
    <property type="entry name" value="HTH_ARAC"/>
    <property type="match status" value="1"/>
</dbReference>
<dbReference type="Pfam" id="PF12833">
    <property type="entry name" value="HTH_18"/>
    <property type="match status" value="1"/>
</dbReference>
<dbReference type="Proteomes" id="UP000715441">
    <property type="component" value="Unassembled WGS sequence"/>
</dbReference>
<dbReference type="InterPro" id="IPR053142">
    <property type="entry name" value="PchR_regulatory_protein"/>
</dbReference>
<organism evidence="2 3">
    <name type="scientific">Amycolatopsis acididurans</name>
    <dbReference type="NCBI Taxonomy" id="2724524"/>
    <lineage>
        <taxon>Bacteria</taxon>
        <taxon>Bacillati</taxon>
        <taxon>Actinomycetota</taxon>
        <taxon>Actinomycetes</taxon>
        <taxon>Pseudonocardiales</taxon>
        <taxon>Pseudonocardiaceae</taxon>
        <taxon>Amycolatopsis</taxon>
    </lineage>
</organism>
<protein>
    <submittedName>
        <fullName evidence="2">AraC family transcriptional regulator</fullName>
    </submittedName>
</protein>
<evidence type="ECO:0000259" key="1">
    <source>
        <dbReference type="PROSITE" id="PS01124"/>
    </source>
</evidence>
<comment type="caution">
    <text evidence="2">The sequence shown here is derived from an EMBL/GenBank/DDBJ whole genome shotgun (WGS) entry which is preliminary data.</text>
</comment>
<dbReference type="InterPro" id="IPR018060">
    <property type="entry name" value="HTH_AraC"/>
</dbReference>
<evidence type="ECO:0000313" key="3">
    <source>
        <dbReference type="Proteomes" id="UP000715441"/>
    </source>
</evidence>
<dbReference type="InterPro" id="IPR035418">
    <property type="entry name" value="AraC-bd_2"/>
</dbReference>
<dbReference type="Gene3D" id="1.10.10.60">
    <property type="entry name" value="Homeodomain-like"/>
    <property type="match status" value="1"/>
</dbReference>
<keyword evidence="3" id="KW-1185">Reference proteome</keyword>
<gene>
    <name evidence="2" type="ORF">HFP15_19295</name>
</gene>
<dbReference type="PANTHER" id="PTHR47893">
    <property type="entry name" value="REGULATORY PROTEIN PCHR"/>
    <property type="match status" value="1"/>
</dbReference>
<name>A0ABX1J6W3_9PSEU</name>
<proteinExistence type="predicted"/>
<accession>A0ABX1J6W3</accession>
<dbReference type="EMBL" id="JAAXLS010000012">
    <property type="protein sequence ID" value="NKQ55031.1"/>
    <property type="molecule type" value="Genomic_DNA"/>
</dbReference>
<feature type="domain" description="HTH araC/xylS-type" evidence="1">
    <location>
        <begin position="223"/>
        <end position="323"/>
    </location>
</feature>
<reference evidence="2 3" key="1">
    <citation type="submission" date="2020-04" db="EMBL/GenBank/DDBJ databases">
        <title>Novel species.</title>
        <authorList>
            <person name="Teo W.F.A."/>
            <person name="Lipun K."/>
            <person name="Srisuk N."/>
            <person name="Duangmal K."/>
        </authorList>
    </citation>
    <scope>NUCLEOTIDE SEQUENCE [LARGE SCALE GENOMIC DNA]</scope>
    <source>
        <strain evidence="2 3">K13G38</strain>
    </source>
</reference>
<sequence length="324" mass="36656">MEQDGKRYPFADYPVFASTDIDEVREKMARIMCPHVLKPLDAGFRLDAVMNSMPLDHLVLSYVHYGAPVYVGPGRTQSFTAVQIPVAGHGTILNGLTVVDSSPERILVSRPDEPLGMKLSADTRLLLVKVPTEFMTQKLSDVLGGLLGEELRFEPGMDVTKGLQRRWLEDFVNHVQHMHLFARRLYLPIFEERFVLSLLFRQENNYSDILAHRAVPASPVKRREAQDLLHATPDDAHTEGSIARSVDVSLRSLQQAFHGHLGRSVGEYLADVRLRRAREELLQAAPYETTVRAVAARWGFVEPNFSLRFIATYGEWPIDTLRGR</sequence>
<dbReference type="PROSITE" id="PS01124">
    <property type="entry name" value="HTH_ARAC_FAMILY_2"/>
    <property type="match status" value="1"/>
</dbReference>
<evidence type="ECO:0000313" key="2">
    <source>
        <dbReference type="EMBL" id="NKQ55031.1"/>
    </source>
</evidence>
<dbReference type="RefSeq" id="WP_168517564.1">
    <property type="nucleotide sequence ID" value="NZ_JAAXLS010000012.1"/>
</dbReference>
<dbReference type="PANTHER" id="PTHR47893:SF1">
    <property type="entry name" value="REGULATORY PROTEIN PCHR"/>
    <property type="match status" value="1"/>
</dbReference>